<dbReference type="RefSeq" id="WP_139632220.1">
    <property type="nucleotide sequence ID" value="NZ_VDLX02000007.1"/>
</dbReference>
<dbReference type="Proteomes" id="UP000312512">
    <property type="component" value="Unassembled WGS sequence"/>
</dbReference>
<evidence type="ECO:0000313" key="2">
    <source>
        <dbReference type="Proteomes" id="UP000312512"/>
    </source>
</evidence>
<dbReference type="InterPro" id="IPR050250">
    <property type="entry name" value="Macrolide_Exporter_MacB"/>
</dbReference>
<protein>
    <recommendedName>
        <fullName evidence="3">ABC transporter permease</fullName>
    </recommendedName>
</protein>
<keyword evidence="2" id="KW-1185">Reference proteome</keyword>
<gene>
    <name evidence="1" type="ORF">FH608_020860</name>
</gene>
<sequence>MSAFRAALRISRRDALRAKGRTALIMVMIGLPVLVITAMFTGSATTNVTMREKLGSVLGAADARIVTRPFRTRVEQNPDGTGIGQPSAKRRERPWTPGEIGALLPGRLLRYQANVVEARLADGFDRVDVMEADLRDPMTGGMRRLVEGRFATAPGEVTVSPELVDRGVRIGDTITVWRPDRTVRVVGVAEHPNRPGVLEMVALPEGLLPHQNDGNDSGWLIDTAAPVQWSDVRRLNKAGLAVQSRAVIESSDAVSSGPMDMHRLVQVGVSVLLVVTETVLLAGPAFAVGLRRRRRELAVIAAQGASARQLKAIVLADGLVLGGAAALLGGRSGSAPGC</sequence>
<organism evidence="1 2">
    <name type="scientific">Nonomuraea phyllanthi</name>
    <dbReference type="NCBI Taxonomy" id="2219224"/>
    <lineage>
        <taxon>Bacteria</taxon>
        <taxon>Bacillati</taxon>
        <taxon>Actinomycetota</taxon>
        <taxon>Actinomycetes</taxon>
        <taxon>Streptosporangiales</taxon>
        <taxon>Streptosporangiaceae</taxon>
        <taxon>Nonomuraea</taxon>
    </lineage>
</organism>
<name>A0A5C4WHK1_9ACTN</name>
<dbReference type="AlphaFoldDB" id="A0A5C4WHK1"/>
<proteinExistence type="predicted"/>
<dbReference type="PANTHER" id="PTHR30572:SF4">
    <property type="entry name" value="ABC TRANSPORTER PERMEASE YTRF"/>
    <property type="match status" value="1"/>
</dbReference>
<dbReference type="EMBL" id="VDLX02000007">
    <property type="protein sequence ID" value="KAB8193668.1"/>
    <property type="molecule type" value="Genomic_DNA"/>
</dbReference>
<dbReference type="OrthoDB" id="3405625at2"/>
<accession>A0A5C4WHK1</accession>
<evidence type="ECO:0008006" key="3">
    <source>
        <dbReference type="Google" id="ProtNLM"/>
    </source>
</evidence>
<reference evidence="1 2" key="1">
    <citation type="submission" date="2019-10" db="EMBL/GenBank/DDBJ databases">
        <title>Nonomuraea sp. nov., isolated from Phyllanthus amarus.</title>
        <authorList>
            <person name="Klykleung N."/>
            <person name="Tanasupawat S."/>
        </authorList>
    </citation>
    <scope>NUCLEOTIDE SEQUENCE [LARGE SCALE GENOMIC DNA]</scope>
    <source>
        <strain evidence="1 2">PA1-10</strain>
    </source>
</reference>
<evidence type="ECO:0000313" key="1">
    <source>
        <dbReference type="EMBL" id="KAB8193668.1"/>
    </source>
</evidence>
<dbReference type="GO" id="GO:0005886">
    <property type="term" value="C:plasma membrane"/>
    <property type="evidence" value="ECO:0007669"/>
    <property type="project" value="TreeGrafter"/>
</dbReference>
<dbReference type="GO" id="GO:0022857">
    <property type="term" value="F:transmembrane transporter activity"/>
    <property type="evidence" value="ECO:0007669"/>
    <property type="project" value="TreeGrafter"/>
</dbReference>
<comment type="caution">
    <text evidence="1">The sequence shown here is derived from an EMBL/GenBank/DDBJ whole genome shotgun (WGS) entry which is preliminary data.</text>
</comment>
<dbReference type="PANTHER" id="PTHR30572">
    <property type="entry name" value="MEMBRANE COMPONENT OF TRANSPORTER-RELATED"/>
    <property type="match status" value="1"/>
</dbReference>